<dbReference type="GO" id="GO:0019677">
    <property type="term" value="P:NAD+ catabolic process"/>
    <property type="evidence" value="ECO:0007669"/>
    <property type="project" value="TreeGrafter"/>
</dbReference>
<evidence type="ECO:0000256" key="9">
    <source>
        <dbReference type="ARBA" id="ARBA00023679"/>
    </source>
</evidence>
<dbReference type="SUPFAM" id="SSF55811">
    <property type="entry name" value="Nudix"/>
    <property type="match status" value="1"/>
</dbReference>
<dbReference type="Gene3D" id="3.90.79.10">
    <property type="entry name" value="Nucleoside Triphosphate Pyrophosphohydrolase"/>
    <property type="match status" value="1"/>
</dbReference>
<dbReference type="GO" id="GO:0046872">
    <property type="term" value="F:metal ion binding"/>
    <property type="evidence" value="ECO:0007669"/>
    <property type="project" value="UniProtKB-KW"/>
</dbReference>
<evidence type="ECO:0000256" key="4">
    <source>
        <dbReference type="ARBA" id="ARBA00012381"/>
    </source>
</evidence>
<reference evidence="11 12" key="1">
    <citation type="submission" date="2019-06" db="EMBL/GenBank/DDBJ databases">
        <authorList>
            <person name="Li J."/>
        </authorList>
    </citation>
    <scope>NUCLEOTIDE SEQUENCE [LARGE SCALE GENOMIC DNA]</scope>
    <source>
        <strain evidence="11 12">LMG 28165</strain>
    </source>
</reference>
<comment type="catalytic activity">
    <reaction evidence="9">
        <text>a 5'-end NAD(+)-phospho-ribonucleoside in mRNA + H2O = a 5'-end phospho-adenosine-phospho-ribonucleoside in mRNA + beta-nicotinamide D-ribonucleotide + 2 H(+)</text>
        <dbReference type="Rhea" id="RHEA:60876"/>
        <dbReference type="Rhea" id="RHEA-COMP:15698"/>
        <dbReference type="Rhea" id="RHEA-COMP:15719"/>
        <dbReference type="ChEBI" id="CHEBI:14649"/>
        <dbReference type="ChEBI" id="CHEBI:15377"/>
        <dbReference type="ChEBI" id="CHEBI:15378"/>
        <dbReference type="ChEBI" id="CHEBI:144029"/>
        <dbReference type="ChEBI" id="CHEBI:144051"/>
    </reaction>
    <physiologicalReaction direction="left-to-right" evidence="9">
        <dbReference type="Rhea" id="RHEA:60877"/>
    </physiologicalReaction>
</comment>
<keyword evidence="5" id="KW-0479">Metal-binding</keyword>
<keyword evidence="8" id="KW-0520">NAD</keyword>
<dbReference type="InterPro" id="IPR015797">
    <property type="entry name" value="NUDIX_hydrolase-like_dom_sf"/>
</dbReference>
<organism evidence="11 12">
    <name type="scientific">Corynebacterium tapiri</name>
    <dbReference type="NCBI Taxonomy" id="1448266"/>
    <lineage>
        <taxon>Bacteria</taxon>
        <taxon>Bacillati</taxon>
        <taxon>Actinomycetota</taxon>
        <taxon>Actinomycetes</taxon>
        <taxon>Mycobacteriales</taxon>
        <taxon>Corynebacteriaceae</taxon>
        <taxon>Corynebacterium</taxon>
    </lineage>
</organism>
<dbReference type="CDD" id="cd03429">
    <property type="entry name" value="NUDIX_NADH_pyrophosphatase_Nudt13"/>
    <property type="match status" value="1"/>
</dbReference>
<dbReference type="Proteomes" id="UP000312032">
    <property type="component" value="Unassembled WGS sequence"/>
</dbReference>
<comment type="cofactor">
    <cofactor evidence="1">
        <name>Mg(2+)</name>
        <dbReference type="ChEBI" id="CHEBI:18420"/>
    </cofactor>
</comment>
<evidence type="ECO:0000256" key="1">
    <source>
        <dbReference type="ARBA" id="ARBA00001946"/>
    </source>
</evidence>
<sequence length="248" mass="27064">MSTFLVTQSLEVAVDEHGHALRVDDGFAVERLVKISDDLTAVQLTADEEAAYANSGVRFSAGRTLISDRRVARALALLSHRQKLRFDPLDGTPVLFDDAGIVASGGASGKIFPRVDPAVIGLVWLADTGKLLLARGRHRSYFSLVAGYVDAGENLEEAFIREVKEETGRRISTPQYWGSQPWPIGESLMVGFSAVTQDEHPISEPDGELAETRWVRPAELSEIQLAGPGSIARAMLGQVYYEETGRQL</sequence>
<dbReference type="EC" id="3.6.1.22" evidence="4"/>
<dbReference type="InterPro" id="IPR049734">
    <property type="entry name" value="NudC-like_C"/>
</dbReference>
<comment type="similarity">
    <text evidence="3">Belongs to the Nudix hydrolase family. NudC subfamily.</text>
</comment>
<dbReference type="GO" id="GO:0005829">
    <property type="term" value="C:cytosol"/>
    <property type="evidence" value="ECO:0007669"/>
    <property type="project" value="TreeGrafter"/>
</dbReference>
<dbReference type="InterPro" id="IPR000086">
    <property type="entry name" value="NUDIX_hydrolase_dom"/>
</dbReference>
<dbReference type="InterPro" id="IPR050241">
    <property type="entry name" value="NAD-cap_RNA_hydrolase_NudC"/>
</dbReference>
<evidence type="ECO:0000256" key="8">
    <source>
        <dbReference type="ARBA" id="ARBA00023027"/>
    </source>
</evidence>
<protein>
    <recommendedName>
        <fullName evidence="4">NAD(+) diphosphatase</fullName>
        <ecNumber evidence="4">3.6.1.22</ecNumber>
    </recommendedName>
</protein>
<evidence type="ECO:0000259" key="10">
    <source>
        <dbReference type="PROSITE" id="PS51462"/>
    </source>
</evidence>
<dbReference type="PROSITE" id="PS00893">
    <property type="entry name" value="NUDIX_BOX"/>
    <property type="match status" value="1"/>
</dbReference>
<dbReference type="PROSITE" id="PS51462">
    <property type="entry name" value="NUDIX"/>
    <property type="match status" value="1"/>
</dbReference>
<evidence type="ECO:0000256" key="2">
    <source>
        <dbReference type="ARBA" id="ARBA00001947"/>
    </source>
</evidence>
<comment type="cofactor">
    <cofactor evidence="2">
        <name>Zn(2+)</name>
        <dbReference type="ChEBI" id="CHEBI:29105"/>
    </cofactor>
</comment>
<dbReference type="InterPro" id="IPR020084">
    <property type="entry name" value="NUDIX_hydrolase_CS"/>
</dbReference>
<evidence type="ECO:0000256" key="6">
    <source>
        <dbReference type="ARBA" id="ARBA00022801"/>
    </source>
</evidence>
<dbReference type="GO" id="GO:0035529">
    <property type="term" value="F:NADH pyrophosphatase activity"/>
    <property type="evidence" value="ECO:0007669"/>
    <property type="project" value="TreeGrafter"/>
</dbReference>
<dbReference type="PANTHER" id="PTHR42904:SF6">
    <property type="entry name" value="NAD-CAPPED RNA HYDROLASE NUDT12"/>
    <property type="match status" value="1"/>
</dbReference>
<gene>
    <name evidence="11" type="ORF">FHE74_04140</name>
</gene>
<keyword evidence="6" id="KW-0378">Hydrolase</keyword>
<dbReference type="GO" id="GO:0006742">
    <property type="term" value="P:NADP+ catabolic process"/>
    <property type="evidence" value="ECO:0007669"/>
    <property type="project" value="TreeGrafter"/>
</dbReference>
<evidence type="ECO:0000256" key="5">
    <source>
        <dbReference type="ARBA" id="ARBA00022723"/>
    </source>
</evidence>
<evidence type="ECO:0000313" key="12">
    <source>
        <dbReference type="Proteomes" id="UP000312032"/>
    </source>
</evidence>
<proteinExistence type="inferred from homology"/>
<dbReference type="RefSeq" id="WP_139465240.1">
    <property type="nucleotide sequence ID" value="NZ_VDHJ01000005.1"/>
</dbReference>
<dbReference type="EMBL" id="VDHJ01000005">
    <property type="protein sequence ID" value="TNL98395.1"/>
    <property type="molecule type" value="Genomic_DNA"/>
</dbReference>
<dbReference type="Pfam" id="PF00293">
    <property type="entry name" value="NUDIX"/>
    <property type="match status" value="1"/>
</dbReference>
<dbReference type="PANTHER" id="PTHR42904">
    <property type="entry name" value="NUDIX HYDROLASE, NUDC SUBFAMILY"/>
    <property type="match status" value="1"/>
</dbReference>
<dbReference type="AlphaFoldDB" id="A0A5C4U4Z5"/>
<evidence type="ECO:0000256" key="7">
    <source>
        <dbReference type="ARBA" id="ARBA00022842"/>
    </source>
</evidence>
<feature type="domain" description="Nudix hydrolase" evidence="10">
    <location>
        <begin position="113"/>
        <end position="239"/>
    </location>
</feature>
<keyword evidence="7" id="KW-0460">Magnesium</keyword>
<name>A0A5C4U4Z5_9CORY</name>
<keyword evidence="12" id="KW-1185">Reference proteome</keyword>
<evidence type="ECO:0000313" key="11">
    <source>
        <dbReference type="EMBL" id="TNL98395.1"/>
    </source>
</evidence>
<comment type="caution">
    <text evidence="11">The sequence shown here is derived from an EMBL/GenBank/DDBJ whole genome shotgun (WGS) entry which is preliminary data.</text>
</comment>
<evidence type="ECO:0000256" key="3">
    <source>
        <dbReference type="ARBA" id="ARBA00009595"/>
    </source>
</evidence>
<accession>A0A5C4U4Z5</accession>
<dbReference type="OrthoDB" id="9791656at2"/>